<dbReference type="Pfam" id="PF14322">
    <property type="entry name" value="SusD-like_3"/>
    <property type="match status" value="1"/>
</dbReference>
<evidence type="ECO:0000256" key="1">
    <source>
        <dbReference type="ARBA" id="ARBA00004442"/>
    </source>
</evidence>
<evidence type="ECO:0000256" key="5">
    <source>
        <dbReference type="ARBA" id="ARBA00023237"/>
    </source>
</evidence>
<dbReference type="PROSITE" id="PS51257">
    <property type="entry name" value="PROKAR_LIPOPROTEIN"/>
    <property type="match status" value="1"/>
</dbReference>
<accession>A0A6I6JNK8</accession>
<evidence type="ECO:0000256" key="4">
    <source>
        <dbReference type="ARBA" id="ARBA00023136"/>
    </source>
</evidence>
<reference evidence="9 10" key="1">
    <citation type="submission" date="2019-11" db="EMBL/GenBank/DDBJ databases">
        <authorList>
            <person name="Zheng R.K."/>
            <person name="Sun C.M."/>
        </authorList>
    </citation>
    <scope>NUCLEOTIDE SEQUENCE [LARGE SCALE GENOMIC DNA]</scope>
    <source>
        <strain evidence="9 10">WC007</strain>
    </source>
</reference>
<evidence type="ECO:0000259" key="7">
    <source>
        <dbReference type="Pfam" id="PF07980"/>
    </source>
</evidence>
<feature type="signal peptide" evidence="6">
    <location>
        <begin position="1"/>
        <end position="25"/>
    </location>
</feature>
<dbReference type="InterPro" id="IPR033985">
    <property type="entry name" value="SusD-like_N"/>
</dbReference>
<dbReference type="KEGG" id="mcos:GM418_10285"/>
<dbReference type="InterPro" id="IPR012944">
    <property type="entry name" value="SusD_RagB_dom"/>
</dbReference>
<gene>
    <name evidence="9" type="ORF">GM418_10285</name>
</gene>
<dbReference type="Proteomes" id="UP000428260">
    <property type="component" value="Chromosome"/>
</dbReference>
<dbReference type="Pfam" id="PF07980">
    <property type="entry name" value="SusD_RagB"/>
    <property type="match status" value="1"/>
</dbReference>
<dbReference type="AlphaFoldDB" id="A0A6I6JNK8"/>
<feature type="chain" id="PRO_5026161262" evidence="6">
    <location>
        <begin position="26"/>
        <end position="520"/>
    </location>
</feature>
<feature type="domain" description="SusD-like N-terminal" evidence="8">
    <location>
        <begin position="100"/>
        <end position="225"/>
    </location>
</feature>
<evidence type="ECO:0000259" key="8">
    <source>
        <dbReference type="Pfam" id="PF14322"/>
    </source>
</evidence>
<evidence type="ECO:0000313" key="9">
    <source>
        <dbReference type="EMBL" id="QGY44031.1"/>
    </source>
</evidence>
<dbReference type="SUPFAM" id="SSF48452">
    <property type="entry name" value="TPR-like"/>
    <property type="match status" value="1"/>
</dbReference>
<evidence type="ECO:0000256" key="3">
    <source>
        <dbReference type="ARBA" id="ARBA00022729"/>
    </source>
</evidence>
<keyword evidence="5" id="KW-0998">Cell outer membrane</keyword>
<feature type="domain" description="RagB/SusD" evidence="7">
    <location>
        <begin position="327"/>
        <end position="520"/>
    </location>
</feature>
<comment type="subcellular location">
    <subcellularLocation>
        <location evidence="1">Cell outer membrane</location>
    </subcellularLocation>
</comment>
<dbReference type="EMBL" id="CP046401">
    <property type="protein sequence ID" value="QGY44031.1"/>
    <property type="molecule type" value="Genomic_DNA"/>
</dbReference>
<evidence type="ECO:0000256" key="6">
    <source>
        <dbReference type="SAM" id="SignalP"/>
    </source>
</evidence>
<dbReference type="CDD" id="cd08977">
    <property type="entry name" value="SusD"/>
    <property type="match status" value="1"/>
</dbReference>
<keyword evidence="3 6" id="KW-0732">Signal</keyword>
<evidence type="ECO:0000313" key="10">
    <source>
        <dbReference type="Proteomes" id="UP000428260"/>
    </source>
</evidence>
<organism evidence="9 10">
    <name type="scientific">Maribellus comscasis</name>
    <dbReference type="NCBI Taxonomy" id="2681766"/>
    <lineage>
        <taxon>Bacteria</taxon>
        <taxon>Pseudomonadati</taxon>
        <taxon>Bacteroidota</taxon>
        <taxon>Bacteroidia</taxon>
        <taxon>Marinilabiliales</taxon>
        <taxon>Prolixibacteraceae</taxon>
        <taxon>Maribellus</taxon>
    </lineage>
</organism>
<keyword evidence="10" id="KW-1185">Reference proteome</keyword>
<dbReference type="Gene3D" id="1.25.40.390">
    <property type="match status" value="1"/>
</dbReference>
<evidence type="ECO:0000256" key="2">
    <source>
        <dbReference type="ARBA" id="ARBA00006275"/>
    </source>
</evidence>
<dbReference type="GO" id="GO:0009279">
    <property type="term" value="C:cell outer membrane"/>
    <property type="evidence" value="ECO:0007669"/>
    <property type="project" value="UniProtKB-SubCell"/>
</dbReference>
<comment type="similarity">
    <text evidence="2">Belongs to the SusD family.</text>
</comment>
<dbReference type="InterPro" id="IPR011990">
    <property type="entry name" value="TPR-like_helical_dom_sf"/>
</dbReference>
<proteinExistence type="inferred from homology"/>
<name>A0A6I6JNK8_9BACT</name>
<sequence>MNTKMKNIKVSFSLLLILIISMISCDESTIDLVPIGNTEGSYFQNETQMEEAIMGVYQKLSFFYAFRGGQNNNVAPVWHLPGDDLTTSANYALENFSGLNGSNGQLSLFYDFAYQLIARANTMLQKIEENGDFAYSNQPELKDYHKGEALFLRAYMYLQLWNVFGTAPLITERIVNIENAYPPNSQGTELLDQAIIDLQEAAQLLPDSWSAEMKGRVTQNSALGLRGKCLVFRGSVNNTNEDFTAAISDFNMLSGMSLTPLYSQNFDVSYENNEESLFEYQANSSPGNVNPFVGGAGGNDAFAVIGEIAAYYGFFTQKPSWIGNSYYTATSSVKNAYETGDPRKDYNLSADPDESLNVKKYIKNTAYAEGWGGAGNEISVNNPRILRYADILLLKAEAIVRSGGNLSEAISIINEIRERARNSTEDGTPSAIPEDKDISESDADVVLEWVFEERRLELAFEEGHRWWDLRRRHMAGEIDLKSLDFQSLLPDFSFQDDNINFPLPEKEVVENPNMNQNTGY</sequence>
<protein>
    <submittedName>
        <fullName evidence="9">RagB/SusD family nutrient uptake outer membrane protein</fullName>
    </submittedName>
</protein>
<keyword evidence="4" id="KW-0472">Membrane</keyword>